<keyword evidence="1" id="KW-0472">Membrane</keyword>
<feature type="transmembrane region" description="Helical" evidence="1">
    <location>
        <begin position="39"/>
        <end position="57"/>
    </location>
</feature>
<evidence type="ECO:0000313" key="2">
    <source>
        <dbReference type="EMBL" id="KAA5541263.1"/>
    </source>
</evidence>
<comment type="caution">
    <text evidence="2">The sequence shown here is derived from an EMBL/GenBank/DDBJ whole genome shotgun (WGS) entry which is preliminary data.</text>
</comment>
<keyword evidence="3" id="KW-1185">Reference proteome</keyword>
<accession>A0A5M6D1Q6</accession>
<dbReference type="InterPro" id="IPR011989">
    <property type="entry name" value="ARM-like"/>
</dbReference>
<keyword evidence="1" id="KW-0812">Transmembrane</keyword>
<reference evidence="2 3" key="1">
    <citation type="submission" date="2019-09" db="EMBL/GenBank/DDBJ databases">
        <title>Genome sequence and assembly of Adhaeribacter sp.</title>
        <authorList>
            <person name="Chhetri G."/>
        </authorList>
    </citation>
    <scope>NUCLEOTIDE SEQUENCE [LARGE SCALE GENOMIC DNA]</scope>
    <source>
        <strain evidence="2 3">DK36</strain>
    </source>
</reference>
<gene>
    <name evidence="2" type="ORF">F0145_20900</name>
</gene>
<evidence type="ECO:0000313" key="3">
    <source>
        <dbReference type="Proteomes" id="UP000323426"/>
    </source>
</evidence>
<feature type="transmembrane region" description="Helical" evidence="1">
    <location>
        <begin position="217"/>
        <end position="241"/>
    </location>
</feature>
<feature type="transmembrane region" description="Helical" evidence="1">
    <location>
        <begin position="283"/>
        <end position="305"/>
    </location>
</feature>
<feature type="transmembrane region" description="Helical" evidence="1">
    <location>
        <begin position="141"/>
        <end position="174"/>
    </location>
</feature>
<proteinExistence type="predicted"/>
<dbReference type="InterPro" id="IPR016024">
    <property type="entry name" value="ARM-type_fold"/>
</dbReference>
<keyword evidence="1" id="KW-1133">Transmembrane helix</keyword>
<feature type="transmembrane region" description="Helical" evidence="1">
    <location>
        <begin position="382"/>
        <end position="404"/>
    </location>
</feature>
<organism evidence="2 3">
    <name type="scientific">Adhaeribacter rhizoryzae</name>
    <dbReference type="NCBI Taxonomy" id="2607907"/>
    <lineage>
        <taxon>Bacteria</taxon>
        <taxon>Pseudomonadati</taxon>
        <taxon>Bacteroidota</taxon>
        <taxon>Cytophagia</taxon>
        <taxon>Cytophagales</taxon>
        <taxon>Hymenobacteraceae</taxon>
        <taxon>Adhaeribacter</taxon>
    </lineage>
</organism>
<sequence length="903" mass="101720">MVKKLFLVQFFLGLATAFLFISSLTLFLSAFEINLLPRVYMLAACLLLGVNYLYARLEERLAPENLLKVIITLSATSLIIYWVCISFISSPWLSLLLAVWNMVIYMVVGYAFWGMAAVLFNVRESKRLFSIVGAGDIPAKLLGYFSVSVLVPVIAVKNLIWVSVAAFLVTYFLLHKYSHSANFKANQQHGSPAGPTSHAHGVVAEKSVVKRFFYNQLIFVISLWSLLAYCIFSIIDFTFLAEIKNHYQNEHELATFIGIFFALGRFLAIFIKTVFSSRVIARLGLANALLVTPFLLLLIIAYLFFSEAGLRTHLYTFGGMVLLAEILKSTIQEPVFFILFQPLNPHIRLKGHLIAKGYTLPFALLGVGLFLTLYLQQHAHVSIPYVVQLLAVLLVLWALSVPLIKKEYRDTLVSALKKGYFSETEMFLNDAKVIDTLLQKIKIAKPVEIIHALNLLERADYPKFNLLLLEQLDNSAPEVKEYVLSRIIQNNISEALPLIKKHLETSADSQVRVSLQKAIFYLSDSLPQDLLATAQLLDSKSKRAALVGLLQRNETQINQLVQQELITLANSYHPDDRLLVCQVIMETRMGIFSPVLATLLRDDNPTVFNNALEAVGRVKDYSLFPEAFKLAAEKKAYNALAIALLEYGDGIFAARNLPAELPDRNLKELLVKAAGKIKGEHSTRFLLQLLTTGHSKHIDNLLIEALWAKKTKTPDEESRHQIGFWIENKLSQSQLKTFYFKQLAFCKEAALLQTALHSEIKQDLTALLKGLALLYDRSQLDRIIQLYQLGNQHKISNAIEMLELLLPKKYFLQVNNLIELLQDINNGVPVVLPIKATLTADNIVQEILLQNKAGCNAWTKSVALYEVPKLRNQLIPAHVINQEPAPGDVLFRETQQYVLSVLT</sequence>
<protein>
    <submittedName>
        <fullName evidence="2">MFS transporter</fullName>
    </submittedName>
</protein>
<dbReference type="Proteomes" id="UP000323426">
    <property type="component" value="Unassembled WGS sequence"/>
</dbReference>
<dbReference type="SUPFAM" id="SSF103473">
    <property type="entry name" value="MFS general substrate transporter"/>
    <property type="match status" value="1"/>
</dbReference>
<dbReference type="Gene3D" id="1.25.10.10">
    <property type="entry name" value="Leucine-rich Repeat Variant"/>
    <property type="match status" value="1"/>
</dbReference>
<feature type="transmembrane region" description="Helical" evidence="1">
    <location>
        <begin position="358"/>
        <end position="376"/>
    </location>
</feature>
<dbReference type="InterPro" id="IPR036259">
    <property type="entry name" value="MFS_trans_sf"/>
</dbReference>
<dbReference type="SUPFAM" id="SSF48371">
    <property type="entry name" value="ARM repeat"/>
    <property type="match status" value="1"/>
</dbReference>
<name>A0A5M6D1Q6_9BACT</name>
<evidence type="ECO:0000256" key="1">
    <source>
        <dbReference type="SAM" id="Phobius"/>
    </source>
</evidence>
<dbReference type="EMBL" id="VWSF01000022">
    <property type="protein sequence ID" value="KAA5541263.1"/>
    <property type="molecule type" value="Genomic_DNA"/>
</dbReference>
<feature type="transmembrane region" description="Helical" evidence="1">
    <location>
        <begin position="95"/>
        <end position="120"/>
    </location>
</feature>
<feature type="transmembrane region" description="Helical" evidence="1">
    <location>
        <begin position="69"/>
        <end position="89"/>
    </location>
</feature>
<feature type="transmembrane region" description="Helical" evidence="1">
    <location>
        <begin position="253"/>
        <end position="271"/>
    </location>
</feature>
<dbReference type="AlphaFoldDB" id="A0A5M6D1Q6"/>